<comment type="similarity">
    <text evidence="1">Belongs to the argonaute family.</text>
</comment>
<evidence type="ECO:0000313" key="6">
    <source>
        <dbReference type="Proteomes" id="UP000807342"/>
    </source>
</evidence>
<dbReference type="CDD" id="cd04657">
    <property type="entry name" value="Piwi_ago-like"/>
    <property type="match status" value="1"/>
</dbReference>
<dbReference type="InterPro" id="IPR032474">
    <property type="entry name" value="Argonaute_N"/>
</dbReference>
<dbReference type="Pfam" id="PF16486">
    <property type="entry name" value="ArgoN"/>
    <property type="match status" value="1"/>
</dbReference>
<dbReference type="InterPro" id="IPR003165">
    <property type="entry name" value="Piwi"/>
</dbReference>
<feature type="compositionally biased region" description="Basic and acidic residues" evidence="2">
    <location>
        <begin position="33"/>
        <end position="45"/>
    </location>
</feature>
<dbReference type="Pfam" id="PF02170">
    <property type="entry name" value="PAZ"/>
    <property type="match status" value="1"/>
</dbReference>
<feature type="domain" description="PAZ" evidence="3">
    <location>
        <begin position="317"/>
        <end position="412"/>
    </location>
</feature>
<dbReference type="PROSITE" id="PS50821">
    <property type="entry name" value="PAZ"/>
    <property type="match status" value="1"/>
</dbReference>
<organism evidence="5 6">
    <name type="scientific">Macrolepiota fuliginosa MF-IS2</name>
    <dbReference type="NCBI Taxonomy" id="1400762"/>
    <lineage>
        <taxon>Eukaryota</taxon>
        <taxon>Fungi</taxon>
        <taxon>Dikarya</taxon>
        <taxon>Basidiomycota</taxon>
        <taxon>Agaricomycotina</taxon>
        <taxon>Agaricomycetes</taxon>
        <taxon>Agaricomycetidae</taxon>
        <taxon>Agaricales</taxon>
        <taxon>Agaricineae</taxon>
        <taxon>Agaricaceae</taxon>
        <taxon>Macrolepiota</taxon>
    </lineage>
</organism>
<dbReference type="PANTHER" id="PTHR22891">
    <property type="entry name" value="EUKARYOTIC TRANSLATION INITIATION FACTOR 2C"/>
    <property type="match status" value="1"/>
</dbReference>
<dbReference type="AlphaFoldDB" id="A0A9P5X7H7"/>
<dbReference type="Gene3D" id="3.30.420.10">
    <property type="entry name" value="Ribonuclease H-like superfamily/Ribonuclease H"/>
    <property type="match status" value="1"/>
</dbReference>
<dbReference type="SMART" id="SM00950">
    <property type="entry name" value="Piwi"/>
    <property type="match status" value="1"/>
</dbReference>
<evidence type="ECO:0000256" key="1">
    <source>
        <dbReference type="RuleBase" id="RU361178"/>
    </source>
</evidence>
<dbReference type="InterPro" id="IPR036085">
    <property type="entry name" value="PAZ_dom_sf"/>
</dbReference>
<evidence type="ECO:0000259" key="4">
    <source>
        <dbReference type="PROSITE" id="PS50822"/>
    </source>
</evidence>
<dbReference type="Proteomes" id="UP000807342">
    <property type="component" value="Unassembled WGS sequence"/>
</dbReference>
<dbReference type="InterPro" id="IPR012337">
    <property type="entry name" value="RNaseH-like_sf"/>
</dbReference>
<dbReference type="Pfam" id="PF02171">
    <property type="entry name" value="Piwi"/>
    <property type="match status" value="1"/>
</dbReference>
<dbReference type="SUPFAM" id="SSF53098">
    <property type="entry name" value="Ribonuclease H-like"/>
    <property type="match status" value="1"/>
</dbReference>
<dbReference type="GO" id="GO:0003723">
    <property type="term" value="F:RNA binding"/>
    <property type="evidence" value="ECO:0007669"/>
    <property type="project" value="InterPro"/>
</dbReference>
<dbReference type="Pfam" id="PF08699">
    <property type="entry name" value="ArgoL1"/>
    <property type="match status" value="1"/>
</dbReference>
<keyword evidence="6" id="KW-1185">Reference proteome</keyword>
<dbReference type="SUPFAM" id="SSF101690">
    <property type="entry name" value="PAZ domain"/>
    <property type="match status" value="1"/>
</dbReference>
<feature type="region of interest" description="Disordered" evidence="2">
    <location>
        <begin position="1"/>
        <end position="64"/>
    </location>
</feature>
<dbReference type="Gene3D" id="2.170.260.10">
    <property type="entry name" value="paz domain"/>
    <property type="match status" value="1"/>
</dbReference>
<dbReference type="InterPro" id="IPR036397">
    <property type="entry name" value="RNaseH_sf"/>
</dbReference>
<dbReference type="PROSITE" id="PS50822">
    <property type="entry name" value="PIWI"/>
    <property type="match status" value="1"/>
</dbReference>
<gene>
    <name evidence="5" type="ORF">P691DRAFT_763610</name>
</gene>
<evidence type="ECO:0000313" key="5">
    <source>
        <dbReference type="EMBL" id="KAF9444196.1"/>
    </source>
</evidence>
<feature type="domain" description="Piwi" evidence="4">
    <location>
        <begin position="599"/>
        <end position="901"/>
    </location>
</feature>
<dbReference type="OrthoDB" id="10252740at2759"/>
<dbReference type="InterPro" id="IPR045246">
    <property type="entry name" value="Piwi_ago-like"/>
</dbReference>
<dbReference type="SMART" id="SM00949">
    <property type="entry name" value="PAZ"/>
    <property type="match status" value="1"/>
</dbReference>
<name>A0A9P5X7H7_9AGAR</name>
<evidence type="ECO:0000256" key="2">
    <source>
        <dbReference type="SAM" id="MobiDB-lite"/>
    </source>
</evidence>
<dbReference type="SMART" id="SM01163">
    <property type="entry name" value="DUF1785"/>
    <property type="match status" value="1"/>
</dbReference>
<proteinExistence type="inferred from homology"/>
<accession>A0A9P5X7H7</accession>
<dbReference type="Pfam" id="PF16488">
    <property type="entry name" value="ArgoL2"/>
    <property type="match status" value="1"/>
</dbReference>
<feature type="compositionally biased region" description="Gly residues" evidence="2">
    <location>
        <begin position="47"/>
        <end position="56"/>
    </location>
</feature>
<dbReference type="InterPro" id="IPR003100">
    <property type="entry name" value="PAZ_dom"/>
</dbReference>
<comment type="caution">
    <text evidence="5">The sequence shown here is derived from an EMBL/GenBank/DDBJ whole genome shotgun (WGS) entry which is preliminary data.</text>
</comment>
<dbReference type="CDD" id="cd02846">
    <property type="entry name" value="PAZ_argonaute_like"/>
    <property type="match status" value="1"/>
</dbReference>
<sequence>MAQPAGRGRGRGYPDRGRGGFSPASSDSGYRGRGYDRGRGGDRGRGRGGFGGGRGAPPGIYAPAGRTNQIDARLRDNSENELVASLKNVKIDTTDLPLRPDHGKAGKAVALRTNYFPVTIPKGPFYEYEIVIMPTVSIKRVRRRILELAEDTQDWKATLAGSVAHDHSAKLVARKQLPESLTIRVPFYDEDEDPPAPGAPAGKEYTLVVKFVQELETESLKRVIAGDPQYRTHDIMPIISAFNLILAAHPTRSGGGGVMVGRNKFFMPSNNPSMPLGGGLEAVRGFYSSVRTAHRQLMVNVNVCTTAFYKPGNLADALSEFLRTGFGARATAFVKGLRIKATHLGYRKTIKRAVDDSARSYKFDSGEYGTISVEEYFRKKYKITLRYPELPLVDVGGQKINYLPAELCEIIPHQPFRGKLLDEHTANMITYAAKPPNVNAQAIESQGLQELGFNQDTPTLNAFGVGVGKEMAVVPGRILNAPKIKYAQDTDASDYKADRASWSLRQVRFTKAALLDNWAVLLIRDGGRDDFAGPTDPKLREILTGFADMCKKSGMTVKSLPAITEAQLPPKDRTDPMRAQAIAKIREALTKGLKVKPRMVLVILSSSDNHIYSGLKHLCDVGLDVATVCVQAGKIRGGGPQYYANVALKVNVKLGGVNHTLDKTSLSWLKEQHTMLVGIDVTHPGLGSVKGTPSIAAVVGSVDVDYAQFPASLRMQESRKEMVTALEDMMGERLKVFFERRKVYPERILVYRDGVSEGQFAIVIEEEMPAIIAACRKIRPNYRPKLTIVVCGKRHHTRFFPAEEKAADGKANPLPGTVVDRGITSVYLFDFFLQAHGSLQGTSKPTHYHVIHDEIGFTADKIQTLTDNISHMFARATKAVSLVSPAYYADLACERGRCYLHEMLLGFRKGNITATSADDEQVRKEAAESWGRGPTGNNIKNIMFYL</sequence>
<evidence type="ECO:0000259" key="3">
    <source>
        <dbReference type="PROSITE" id="PS50821"/>
    </source>
</evidence>
<dbReference type="Gene3D" id="3.40.50.2300">
    <property type="match status" value="1"/>
</dbReference>
<protein>
    <submittedName>
        <fullName evidence="5">Argonaute-like protein</fullName>
    </submittedName>
</protein>
<dbReference type="EMBL" id="MU151395">
    <property type="protein sequence ID" value="KAF9444196.1"/>
    <property type="molecule type" value="Genomic_DNA"/>
</dbReference>
<dbReference type="InterPro" id="IPR014811">
    <property type="entry name" value="ArgoL1"/>
</dbReference>
<reference evidence="5" key="1">
    <citation type="submission" date="2020-11" db="EMBL/GenBank/DDBJ databases">
        <authorList>
            <consortium name="DOE Joint Genome Institute"/>
            <person name="Ahrendt S."/>
            <person name="Riley R."/>
            <person name="Andreopoulos W."/>
            <person name="Labutti K."/>
            <person name="Pangilinan J."/>
            <person name="Ruiz-Duenas F.J."/>
            <person name="Barrasa J.M."/>
            <person name="Sanchez-Garcia M."/>
            <person name="Camarero S."/>
            <person name="Miyauchi S."/>
            <person name="Serrano A."/>
            <person name="Linde D."/>
            <person name="Babiker R."/>
            <person name="Drula E."/>
            <person name="Ayuso-Fernandez I."/>
            <person name="Pacheco R."/>
            <person name="Padilla G."/>
            <person name="Ferreira P."/>
            <person name="Barriuso J."/>
            <person name="Kellner H."/>
            <person name="Castanera R."/>
            <person name="Alfaro M."/>
            <person name="Ramirez L."/>
            <person name="Pisabarro A.G."/>
            <person name="Kuo A."/>
            <person name="Tritt A."/>
            <person name="Lipzen A."/>
            <person name="He G."/>
            <person name="Yan M."/>
            <person name="Ng V."/>
            <person name="Cullen D."/>
            <person name="Martin F."/>
            <person name="Rosso M.-N."/>
            <person name="Henrissat B."/>
            <person name="Hibbett D."/>
            <person name="Martinez A.T."/>
            <person name="Grigoriev I.V."/>
        </authorList>
    </citation>
    <scope>NUCLEOTIDE SEQUENCE</scope>
    <source>
        <strain evidence="5">MF-IS2</strain>
    </source>
</reference>
<dbReference type="InterPro" id="IPR032472">
    <property type="entry name" value="ArgoL2"/>
</dbReference>